<keyword evidence="7 8" id="KW-0472">Membrane</keyword>
<comment type="similarity">
    <text evidence="2">Belongs to the autoinducer-2 exporter (AI-2E) (TC 2.A.86) family.</text>
</comment>
<keyword evidence="6 8" id="KW-1133">Transmembrane helix</keyword>
<proteinExistence type="inferred from homology"/>
<gene>
    <name evidence="9" type="ORF">AMST5_00221</name>
</gene>
<keyword evidence="4" id="KW-1003">Cell membrane</keyword>
<dbReference type="GO" id="GO:0005886">
    <property type="term" value="C:plasma membrane"/>
    <property type="evidence" value="ECO:0007669"/>
    <property type="project" value="UniProtKB-SubCell"/>
</dbReference>
<dbReference type="PANTHER" id="PTHR21716">
    <property type="entry name" value="TRANSMEMBRANE PROTEIN"/>
    <property type="match status" value="1"/>
</dbReference>
<evidence type="ECO:0008006" key="10">
    <source>
        <dbReference type="Google" id="ProtNLM"/>
    </source>
</evidence>
<dbReference type="InterPro" id="IPR002549">
    <property type="entry name" value="AI-2E-like"/>
</dbReference>
<evidence type="ECO:0000313" key="9">
    <source>
        <dbReference type="EMBL" id="CAJ0850100.1"/>
    </source>
</evidence>
<feature type="transmembrane region" description="Helical" evidence="8">
    <location>
        <begin position="213"/>
        <end position="237"/>
    </location>
</feature>
<feature type="transmembrane region" description="Helical" evidence="8">
    <location>
        <begin position="272"/>
        <end position="295"/>
    </location>
</feature>
<keyword evidence="3" id="KW-0813">Transport</keyword>
<comment type="subcellular location">
    <subcellularLocation>
        <location evidence="1">Cell membrane</location>
        <topology evidence="1">Multi-pass membrane protein</topology>
    </subcellularLocation>
</comment>
<dbReference type="AlphaFoldDB" id="A0AA48LYQ5"/>
<keyword evidence="5 8" id="KW-0812">Transmembrane</keyword>
<feature type="transmembrane region" description="Helical" evidence="8">
    <location>
        <begin position="315"/>
        <end position="336"/>
    </location>
</feature>
<sequence length="579" mass="61185">MASLLLITALLLTAVIYGRDVLMPLSLAAVIAFALAPPVSWLARFNIPRAIAVSVVLLTVIAAGLWGATVFSTQILSLTASLATYRVNLADKMHSLSPEVAGGALQRAADSLRVLQTEFEKQTHDPRRDEQIRVVVENADGGVAGLLETARTALGPAETVLLTLVYVAVLLTGQHDLADRMVRLAGVENMSRTTAALATAGERLSKFFVRQSAINVAFGATIGVALGVLGIPSAILWGMGAAIFRFIPFIGVFVAAVPPLLLAAAVAPGWSLLLAVLGLYLLVELVTANVIEPIVVGRHVGLSPLAFVAAGTFWWLVWGPIGLLLASPLTTVFVVLGEFFPSMEFATLLFGDRPPLTPAQEYYHRLLAGDSDTAANTILKNAEARNRLSTIDDVVIPALAIAAKDLRDHRISADRGEKLAETIREVSDFISADTPQQTTGETILVPGHGPIDATAVELISEVLSQASGIRCAAFRTSTGLLALSSLKAEEEADPHTLILFSVGGLSAPQMRHMSRKALSVFPEARVIVLATEEVVDLQGGASAGRIVQCATLSQVEKLLQIKKGASETDGEDKAANSQS</sequence>
<protein>
    <recommendedName>
        <fullName evidence="10">AI-2E family transporter</fullName>
    </recommendedName>
</protein>
<evidence type="ECO:0000256" key="2">
    <source>
        <dbReference type="ARBA" id="ARBA00009773"/>
    </source>
</evidence>
<dbReference type="EMBL" id="OY288114">
    <property type="protein sequence ID" value="CAJ0850100.1"/>
    <property type="molecule type" value="Genomic_DNA"/>
</dbReference>
<evidence type="ECO:0000256" key="3">
    <source>
        <dbReference type="ARBA" id="ARBA00022448"/>
    </source>
</evidence>
<accession>A0AA48LYQ5</accession>
<evidence type="ECO:0000256" key="4">
    <source>
        <dbReference type="ARBA" id="ARBA00022475"/>
    </source>
</evidence>
<dbReference type="Pfam" id="PF01594">
    <property type="entry name" value="AI-2E_transport"/>
    <property type="match status" value="1"/>
</dbReference>
<evidence type="ECO:0000256" key="5">
    <source>
        <dbReference type="ARBA" id="ARBA00022692"/>
    </source>
</evidence>
<evidence type="ECO:0000256" key="8">
    <source>
        <dbReference type="SAM" id="Phobius"/>
    </source>
</evidence>
<evidence type="ECO:0000256" key="7">
    <source>
        <dbReference type="ARBA" id="ARBA00023136"/>
    </source>
</evidence>
<feature type="transmembrane region" description="Helical" evidence="8">
    <location>
        <begin position="243"/>
        <end position="265"/>
    </location>
</feature>
<name>A0AA48LYQ5_9ZZZZ</name>
<feature type="transmembrane region" description="Helical" evidence="8">
    <location>
        <begin position="50"/>
        <end position="71"/>
    </location>
</feature>
<dbReference type="PANTHER" id="PTHR21716:SF53">
    <property type="entry name" value="PERMEASE PERM-RELATED"/>
    <property type="match status" value="1"/>
</dbReference>
<reference evidence="9" key="1">
    <citation type="submission" date="2023-07" db="EMBL/GenBank/DDBJ databases">
        <authorList>
            <person name="Pelsma A.J. K."/>
        </authorList>
    </citation>
    <scope>NUCLEOTIDE SEQUENCE</scope>
</reference>
<evidence type="ECO:0000256" key="1">
    <source>
        <dbReference type="ARBA" id="ARBA00004651"/>
    </source>
</evidence>
<evidence type="ECO:0000256" key="6">
    <source>
        <dbReference type="ARBA" id="ARBA00022989"/>
    </source>
</evidence>
<organism evidence="9">
    <name type="scientific">freshwater sediment metagenome</name>
    <dbReference type="NCBI Taxonomy" id="556182"/>
    <lineage>
        <taxon>unclassified sequences</taxon>
        <taxon>metagenomes</taxon>
        <taxon>ecological metagenomes</taxon>
    </lineage>
</organism>